<evidence type="ECO:0000313" key="2">
    <source>
        <dbReference type="Proteomes" id="UP001469553"/>
    </source>
</evidence>
<evidence type="ECO:0000313" key="1">
    <source>
        <dbReference type="EMBL" id="MEQ2290550.1"/>
    </source>
</evidence>
<keyword evidence="2" id="KW-1185">Reference proteome</keyword>
<sequence>MVSCIRLSPAAGIRLCFSLSLCFFGCYGWSQHSSASLGPPLALFSSMLTSGSRVFRIPEPLSRYLNGLMQRPQLSSQSCLTLDCFSLPFILTLRDFFFFFLIWTQKRASKHGSSLTEED</sequence>
<gene>
    <name evidence="1" type="ORF">AMECASPLE_004293</name>
</gene>
<dbReference type="Proteomes" id="UP001469553">
    <property type="component" value="Unassembled WGS sequence"/>
</dbReference>
<accession>A0ABV0YA51</accession>
<evidence type="ECO:0008006" key="3">
    <source>
        <dbReference type="Google" id="ProtNLM"/>
    </source>
</evidence>
<dbReference type="EMBL" id="JAHRIP010028396">
    <property type="protein sequence ID" value="MEQ2290550.1"/>
    <property type="molecule type" value="Genomic_DNA"/>
</dbReference>
<protein>
    <recommendedName>
        <fullName evidence="3">Secreted protein</fullName>
    </recommendedName>
</protein>
<proteinExistence type="predicted"/>
<name>A0ABV0YA51_9TELE</name>
<organism evidence="1 2">
    <name type="scientific">Ameca splendens</name>
    <dbReference type="NCBI Taxonomy" id="208324"/>
    <lineage>
        <taxon>Eukaryota</taxon>
        <taxon>Metazoa</taxon>
        <taxon>Chordata</taxon>
        <taxon>Craniata</taxon>
        <taxon>Vertebrata</taxon>
        <taxon>Euteleostomi</taxon>
        <taxon>Actinopterygii</taxon>
        <taxon>Neopterygii</taxon>
        <taxon>Teleostei</taxon>
        <taxon>Neoteleostei</taxon>
        <taxon>Acanthomorphata</taxon>
        <taxon>Ovalentaria</taxon>
        <taxon>Atherinomorphae</taxon>
        <taxon>Cyprinodontiformes</taxon>
        <taxon>Goodeidae</taxon>
        <taxon>Ameca</taxon>
    </lineage>
</organism>
<reference evidence="1 2" key="1">
    <citation type="submission" date="2021-06" db="EMBL/GenBank/DDBJ databases">
        <authorList>
            <person name="Palmer J.M."/>
        </authorList>
    </citation>
    <scope>NUCLEOTIDE SEQUENCE [LARGE SCALE GENOMIC DNA]</scope>
    <source>
        <strain evidence="1 2">AS_MEX2019</strain>
        <tissue evidence="1">Muscle</tissue>
    </source>
</reference>
<comment type="caution">
    <text evidence="1">The sequence shown here is derived from an EMBL/GenBank/DDBJ whole genome shotgun (WGS) entry which is preliminary data.</text>
</comment>